<comment type="pathway">
    <text evidence="1">Protein modification; protein lipoylation via endogenous pathway; protein N(6)-(lipoyl)lysine from octanoyl-[acyl-carrier-protein]: step 1/2.</text>
</comment>
<evidence type="ECO:0000256" key="5">
    <source>
        <dbReference type="ARBA" id="ARBA00023315"/>
    </source>
</evidence>
<dbReference type="Pfam" id="PF21948">
    <property type="entry name" value="LplA-B_cat"/>
    <property type="match status" value="1"/>
</dbReference>
<evidence type="ECO:0000313" key="8">
    <source>
        <dbReference type="Proteomes" id="UP001323617"/>
    </source>
</evidence>
<evidence type="ECO:0000259" key="6">
    <source>
        <dbReference type="PROSITE" id="PS51733"/>
    </source>
</evidence>
<dbReference type="PANTHER" id="PTHR10993">
    <property type="entry name" value="OCTANOYLTRANSFERASE"/>
    <property type="match status" value="1"/>
</dbReference>
<name>A0ABR0IQ66_9PEZI</name>
<dbReference type="Proteomes" id="UP001323617">
    <property type="component" value="Unassembled WGS sequence"/>
</dbReference>
<feature type="domain" description="BPL/LPL catalytic" evidence="6">
    <location>
        <begin position="103"/>
        <end position="319"/>
    </location>
</feature>
<sequence>MTIQRLVSYDYELSCGFESILNTRRSVNNSSEPVVGYPRGTASPFSTSPASPSFTMPPPLRLQHIHLPSPSPTNLPPYSLASKLQSLLRRHHLNFKDSPSTNPPPPPFLISFTPLPIYTLGRRQSSPLSPQELTRLSRPLSYQNQTLPVTTSHSPRGGLTTYHGPGQVVLWPVLDIHSKRHKTFTVRCYSRLLENTTIATLEKMFRIRAFTTEDPGVWTRVGDGKEERKIAALGVHLRRHVSGLGTAINVDMPGTDEVLSERENPWRRIVACGIEGKTVTCVREVVAHITAGEGPGLRGTEEVADFWGRELSERIGVDGVDKISGGRVAELLEEAVVRSEEGWEGGEEGYVEEVRRGLGGWVEEALDRGV</sequence>
<dbReference type="Gene3D" id="3.30.930.10">
    <property type="entry name" value="Bira Bifunctional Protein, Domain 2"/>
    <property type="match status" value="1"/>
</dbReference>
<protein>
    <recommendedName>
        <fullName evidence="3">lipoyl(octanoyl) transferase</fullName>
        <ecNumber evidence="3">2.3.1.181</ecNumber>
    </recommendedName>
</protein>
<dbReference type="InterPro" id="IPR004143">
    <property type="entry name" value="BPL_LPL_catalytic"/>
</dbReference>
<keyword evidence="4" id="KW-0808">Transferase</keyword>
<comment type="similarity">
    <text evidence="2">Belongs to the LipB family.</text>
</comment>
<dbReference type="NCBIfam" id="TIGR00214">
    <property type="entry name" value="lipB"/>
    <property type="match status" value="1"/>
</dbReference>
<proteinExistence type="inferred from homology"/>
<dbReference type="SUPFAM" id="SSF55681">
    <property type="entry name" value="Class II aaRS and biotin synthetases"/>
    <property type="match status" value="1"/>
</dbReference>
<dbReference type="RefSeq" id="XP_062805801.1">
    <property type="nucleotide sequence ID" value="XM_062942792.1"/>
</dbReference>
<evidence type="ECO:0000256" key="2">
    <source>
        <dbReference type="ARBA" id="ARBA00007907"/>
    </source>
</evidence>
<dbReference type="PANTHER" id="PTHR10993:SF7">
    <property type="entry name" value="LIPOYLTRANSFERASE 2, MITOCHONDRIAL-RELATED"/>
    <property type="match status" value="1"/>
</dbReference>
<keyword evidence="5" id="KW-0012">Acyltransferase</keyword>
<keyword evidence="8" id="KW-1185">Reference proteome</keyword>
<dbReference type="InterPro" id="IPR045864">
    <property type="entry name" value="aa-tRNA-synth_II/BPL/LPL"/>
</dbReference>
<gene>
    <name evidence="7" type="ORF">QC764_115420</name>
</gene>
<comment type="caution">
    <text evidence="7">The sequence shown here is derived from an EMBL/GenBank/DDBJ whole genome shotgun (WGS) entry which is preliminary data.</text>
</comment>
<evidence type="ECO:0000313" key="7">
    <source>
        <dbReference type="EMBL" id="KAK4682331.1"/>
    </source>
</evidence>
<dbReference type="InterPro" id="IPR000544">
    <property type="entry name" value="Octanoyltransferase"/>
</dbReference>
<organism evidence="7 8">
    <name type="scientific">Podospora pseudoanserina</name>
    <dbReference type="NCBI Taxonomy" id="2609844"/>
    <lineage>
        <taxon>Eukaryota</taxon>
        <taxon>Fungi</taxon>
        <taxon>Dikarya</taxon>
        <taxon>Ascomycota</taxon>
        <taxon>Pezizomycotina</taxon>
        <taxon>Sordariomycetes</taxon>
        <taxon>Sordariomycetidae</taxon>
        <taxon>Sordariales</taxon>
        <taxon>Podosporaceae</taxon>
        <taxon>Podospora</taxon>
    </lineage>
</organism>
<accession>A0ABR0IQ66</accession>
<reference evidence="7 8" key="1">
    <citation type="journal article" date="2023" name="bioRxiv">
        <title>High-quality genome assemblies of four members of thePodospora anserinaspecies complex.</title>
        <authorList>
            <person name="Ament-Velasquez S.L."/>
            <person name="Vogan A.A."/>
            <person name="Wallerman O."/>
            <person name="Hartmann F."/>
            <person name="Gautier V."/>
            <person name="Silar P."/>
            <person name="Giraud T."/>
            <person name="Johannesson H."/>
        </authorList>
    </citation>
    <scope>NUCLEOTIDE SEQUENCE [LARGE SCALE GENOMIC DNA]</scope>
    <source>
        <strain evidence="7 8">CBS 124.78</strain>
    </source>
</reference>
<evidence type="ECO:0000256" key="1">
    <source>
        <dbReference type="ARBA" id="ARBA00004821"/>
    </source>
</evidence>
<dbReference type="EC" id="2.3.1.181" evidence="3"/>
<dbReference type="GeneID" id="87963657"/>
<evidence type="ECO:0000256" key="3">
    <source>
        <dbReference type="ARBA" id="ARBA00012334"/>
    </source>
</evidence>
<dbReference type="EMBL" id="JAFFHC010000001">
    <property type="protein sequence ID" value="KAK4682331.1"/>
    <property type="molecule type" value="Genomic_DNA"/>
</dbReference>
<evidence type="ECO:0000256" key="4">
    <source>
        <dbReference type="ARBA" id="ARBA00022679"/>
    </source>
</evidence>
<dbReference type="PROSITE" id="PS51733">
    <property type="entry name" value="BPL_LPL_CATALYTIC"/>
    <property type="match status" value="1"/>
</dbReference>